<feature type="region of interest" description="Disordered" evidence="4">
    <location>
        <begin position="1"/>
        <end position="26"/>
    </location>
</feature>
<gene>
    <name evidence="6" type="ORF">GALL_551560</name>
</gene>
<protein>
    <submittedName>
        <fullName evidence="6">Putative HTH-type transcriptional regulator</fullName>
    </submittedName>
</protein>
<dbReference type="Gene3D" id="1.10.10.10">
    <property type="entry name" value="Winged helix-like DNA-binding domain superfamily/Winged helix DNA-binding domain"/>
    <property type="match status" value="1"/>
</dbReference>
<dbReference type="PRINTS" id="PR00778">
    <property type="entry name" value="HTHARSR"/>
</dbReference>
<dbReference type="Pfam" id="PF01022">
    <property type="entry name" value="HTH_5"/>
    <property type="match status" value="1"/>
</dbReference>
<evidence type="ECO:0000259" key="5">
    <source>
        <dbReference type="PROSITE" id="PS50987"/>
    </source>
</evidence>
<evidence type="ECO:0000256" key="1">
    <source>
        <dbReference type="ARBA" id="ARBA00023015"/>
    </source>
</evidence>
<accession>A0A1J5NYK2</accession>
<reference evidence="6" key="1">
    <citation type="submission" date="2016-10" db="EMBL/GenBank/DDBJ databases">
        <title>Sequence of Gallionella enrichment culture.</title>
        <authorList>
            <person name="Poehlein A."/>
            <person name="Muehling M."/>
            <person name="Daniel R."/>
        </authorList>
    </citation>
    <scope>NUCLEOTIDE SEQUENCE</scope>
</reference>
<evidence type="ECO:0000256" key="4">
    <source>
        <dbReference type="SAM" id="MobiDB-lite"/>
    </source>
</evidence>
<comment type="caution">
    <text evidence="6">The sequence shown here is derived from an EMBL/GenBank/DDBJ whole genome shotgun (WGS) entry which is preliminary data.</text>
</comment>
<keyword evidence="3" id="KW-0804">Transcription</keyword>
<dbReference type="SMART" id="SM00418">
    <property type="entry name" value="HTH_ARSR"/>
    <property type="match status" value="1"/>
</dbReference>
<feature type="domain" description="HTH arsR-type" evidence="5">
    <location>
        <begin position="63"/>
        <end position="157"/>
    </location>
</feature>
<dbReference type="InterPro" id="IPR001845">
    <property type="entry name" value="HTH_ArsR_DNA-bd_dom"/>
</dbReference>
<keyword evidence="1" id="KW-0805">Transcription regulation</keyword>
<dbReference type="SUPFAM" id="SSF46785">
    <property type="entry name" value="Winged helix' DNA-binding domain"/>
    <property type="match status" value="1"/>
</dbReference>
<dbReference type="PANTHER" id="PTHR43132">
    <property type="entry name" value="ARSENICAL RESISTANCE OPERON REPRESSOR ARSR-RELATED"/>
    <property type="match status" value="1"/>
</dbReference>
<sequence length="178" mass="19332">MGRMQDRRHPAVFPRTARSRSAGEAAVRVQDPHMAPLFPKAAQAGLQAPGIAPADAGRGGDDAVERVFQTAAELFSVLATPLRLRIIHAICDGERTVRDIVAAVHSSQPNISQHLRVLHQAGIVARRRDSNWMYYRVDNPKAIELCRAVCTQIAIELRESSGVPASERLGRRGVASSG</sequence>
<dbReference type="InterPro" id="IPR051011">
    <property type="entry name" value="Metal_resp_trans_reg"/>
</dbReference>
<dbReference type="GO" id="GO:0003677">
    <property type="term" value="F:DNA binding"/>
    <property type="evidence" value="ECO:0007669"/>
    <property type="project" value="UniProtKB-KW"/>
</dbReference>
<dbReference type="InterPro" id="IPR036388">
    <property type="entry name" value="WH-like_DNA-bd_sf"/>
</dbReference>
<dbReference type="PROSITE" id="PS50987">
    <property type="entry name" value="HTH_ARSR_2"/>
    <property type="match status" value="1"/>
</dbReference>
<name>A0A1J5NYK2_9ZZZZ</name>
<evidence type="ECO:0000313" key="6">
    <source>
        <dbReference type="EMBL" id="OIQ63304.1"/>
    </source>
</evidence>
<proteinExistence type="predicted"/>
<keyword evidence="2" id="KW-0238">DNA-binding</keyword>
<dbReference type="AlphaFoldDB" id="A0A1J5NYK2"/>
<dbReference type="InterPro" id="IPR011991">
    <property type="entry name" value="ArsR-like_HTH"/>
</dbReference>
<evidence type="ECO:0000256" key="2">
    <source>
        <dbReference type="ARBA" id="ARBA00023125"/>
    </source>
</evidence>
<dbReference type="PANTHER" id="PTHR43132:SF2">
    <property type="entry name" value="ARSENICAL RESISTANCE OPERON REPRESSOR ARSR-RELATED"/>
    <property type="match status" value="1"/>
</dbReference>
<dbReference type="InterPro" id="IPR036390">
    <property type="entry name" value="WH_DNA-bd_sf"/>
</dbReference>
<organism evidence="6">
    <name type="scientific">mine drainage metagenome</name>
    <dbReference type="NCBI Taxonomy" id="410659"/>
    <lineage>
        <taxon>unclassified sequences</taxon>
        <taxon>metagenomes</taxon>
        <taxon>ecological metagenomes</taxon>
    </lineage>
</organism>
<dbReference type="GO" id="GO:0003700">
    <property type="term" value="F:DNA-binding transcription factor activity"/>
    <property type="evidence" value="ECO:0007669"/>
    <property type="project" value="InterPro"/>
</dbReference>
<dbReference type="EMBL" id="MLJW01009124">
    <property type="protein sequence ID" value="OIQ63304.1"/>
    <property type="molecule type" value="Genomic_DNA"/>
</dbReference>
<dbReference type="CDD" id="cd00090">
    <property type="entry name" value="HTH_ARSR"/>
    <property type="match status" value="1"/>
</dbReference>
<dbReference type="NCBIfam" id="NF033788">
    <property type="entry name" value="HTH_metalloreg"/>
    <property type="match status" value="1"/>
</dbReference>
<evidence type="ECO:0000256" key="3">
    <source>
        <dbReference type="ARBA" id="ARBA00023163"/>
    </source>
</evidence>